<dbReference type="PANTHER" id="PTHR12631:SF10">
    <property type="entry name" value="BETA-XYLOSIDASE-LIKE PROTEIN-RELATED"/>
    <property type="match status" value="1"/>
</dbReference>
<sequence>MSPYITASFLYNVYMRKILIVFAFLASLVIPIKTVNAIETPTSVDNNKFGIHITDENDIEDAARLLNSSGGDWGYVTFVIREDERDINRWQNVFDKLRRQHLIPLVRIATTQDEGNWTKPDPDDISSWVNFFESLNWVVKNRYIIIGNEPNHATEWGGEVDPTEYGEFVTNISKRLKLSSPDYFVMMGGLDASAPDNKSHLSEEKFLKQLTLKYPKIFEKLDGWVSHSYPNPDFSAPPTNTGQKSIKTYEWELSLLKRIGVSKNLPVFITETGWAHRTEKESDYLDPEILNGYYQKLYEIYLANNNIVAFTPFILNYSSPPFDIFSWMDNNEHYYGFFEETQKVLKIKGSPIQITEADIIFEIAPEFIKKNNKTYAVGIVKNTGQSIWIQGKTREANEKGKERKLEIDSPIFTDIEPGKIGIILYRKI</sequence>
<protein>
    <recommendedName>
        <fullName evidence="3">Glycoside hydrolase family 5 domain-containing protein</fullName>
    </recommendedName>
</protein>
<dbReference type="Gene3D" id="3.20.20.80">
    <property type="entry name" value="Glycosidases"/>
    <property type="match status" value="1"/>
</dbReference>
<dbReference type="EMBL" id="LBTW01000033">
    <property type="protein sequence ID" value="KKQ48410.1"/>
    <property type="molecule type" value="Genomic_DNA"/>
</dbReference>
<evidence type="ECO:0000313" key="2">
    <source>
        <dbReference type="Proteomes" id="UP000034366"/>
    </source>
</evidence>
<dbReference type="InterPro" id="IPR017853">
    <property type="entry name" value="GH"/>
</dbReference>
<dbReference type="Proteomes" id="UP000034366">
    <property type="component" value="Unassembled WGS sequence"/>
</dbReference>
<proteinExistence type="predicted"/>
<accession>A0A0G0IBQ2</accession>
<organism evidence="1 2">
    <name type="scientific">Candidatus Woesebacteria bacterium GW2011_GWD1_38_10</name>
    <dbReference type="NCBI Taxonomy" id="1618592"/>
    <lineage>
        <taxon>Bacteria</taxon>
        <taxon>Candidatus Woeseibacteriota</taxon>
    </lineage>
</organism>
<dbReference type="InterPro" id="IPR051923">
    <property type="entry name" value="Glycosyl_Hydrolase_39"/>
</dbReference>
<name>A0A0G0IBQ2_9BACT</name>
<dbReference type="AlphaFoldDB" id="A0A0G0IBQ2"/>
<comment type="caution">
    <text evidence="1">The sequence shown here is derived from an EMBL/GenBank/DDBJ whole genome shotgun (WGS) entry which is preliminary data.</text>
</comment>
<dbReference type="GO" id="GO:0004553">
    <property type="term" value="F:hydrolase activity, hydrolyzing O-glycosyl compounds"/>
    <property type="evidence" value="ECO:0007669"/>
    <property type="project" value="TreeGrafter"/>
</dbReference>
<reference evidence="1 2" key="1">
    <citation type="journal article" date="2015" name="Nature">
        <title>rRNA introns, odd ribosomes, and small enigmatic genomes across a large radiation of phyla.</title>
        <authorList>
            <person name="Brown C.T."/>
            <person name="Hug L.A."/>
            <person name="Thomas B.C."/>
            <person name="Sharon I."/>
            <person name="Castelle C.J."/>
            <person name="Singh A."/>
            <person name="Wilkins M.J."/>
            <person name="Williams K.H."/>
            <person name="Banfield J.F."/>
        </authorList>
    </citation>
    <scope>NUCLEOTIDE SEQUENCE [LARGE SCALE GENOMIC DNA]</scope>
</reference>
<gene>
    <name evidence="1" type="ORF">US67_C0033G0004</name>
</gene>
<evidence type="ECO:0000313" key="1">
    <source>
        <dbReference type="EMBL" id="KKQ48410.1"/>
    </source>
</evidence>
<dbReference type="SUPFAM" id="SSF51445">
    <property type="entry name" value="(Trans)glycosidases"/>
    <property type="match status" value="1"/>
</dbReference>
<dbReference type="PANTHER" id="PTHR12631">
    <property type="entry name" value="ALPHA-L-IDURONIDASE"/>
    <property type="match status" value="1"/>
</dbReference>
<evidence type="ECO:0008006" key="3">
    <source>
        <dbReference type="Google" id="ProtNLM"/>
    </source>
</evidence>